<dbReference type="AlphaFoldDB" id="A0A0D2FDM0"/>
<reference evidence="2 3" key="1">
    <citation type="submission" date="2015-01" db="EMBL/GenBank/DDBJ databases">
        <title>The Genome Sequence of Fonsecaea pedrosoi CBS 271.37.</title>
        <authorList>
            <consortium name="The Broad Institute Genomics Platform"/>
            <person name="Cuomo C."/>
            <person name="de Hoog S."/>
            <person name="Gorbushina A."/>
            <person name="Stielow B."/>
            <person name="Teixiera M."/>
            <person name="Abouelleil A."/>
            <person name="Chapman S.B."/>
            <person name="Priest M."/>
            <person name="Young S.K."/>
            <person name="Wortman J."/>
            <person name="Nusbaum C."/>
            <person name="Birren B."/>
        </authorList>
    </citation>
    <scope>NUCLEOTIDE SEQUENCE [LARGE SCALE GENOMIC DNA]</scope>
    <source>
        <strain evidence="2 3">CBS 271.37</strain>
    </source>
</reference>
<dbReference type="HOGENOM" id="CLU_020643_0_0_1"/>
<dbReference type="EMBL" id="KN846969">
    <property type="protein sequence ID" value="KIW84717.1"/>
    <property type="molecule type" value="Genomic_DNA"/>
</dbReference>
<dbReference type="RefSeq" id="XP_013288525.1">
    <property type="nucleotide sequence ID" value="XM_013433071.1"/>
</dbReference>
<name>A0A0D2FDM0_9EURO</name>
<dbReference type="GeneID" id="25299595"/>
<dbReference type="VEuPathDB" id="FungiDB:Z517_00105"/>
<proteinExistence type="predicted"/>
<gene>
    <name evidence="2" type="ORF">Z517_00105</name>
</gene>
<feature type="region of interest" description="Disordered" evidence="1">
    <location>
        <begin position="1"/>
        <end position="220"/>
    </location>
</feature>
<sequence>MAMCASASPSFLDEEPDVCAFQQSSPLSLRQHPSSSPLTTPPTPPVTESAQTHDYNFSGAVYDESTSNSESETVSQPDDGYEESNEDAGQRVFSGCSSISSFPTSISQPLHSEPEQYGPRTPSKRDSHGFYSFERSGSSRPATTSPRNLRGCRAAFRHPSSVKALQMKDEAMSETNSVIRHHRRTGSQTSSYSQRSLFSVRTSPTKRSSQSHHTSPLKGSTNLKKEFPLILLHCTLLAPNQPFQPSAEESATLSELLPEEYKQRWLALRDRLKDVEISSRGILIPHPKDDYELLEERLLESLELEKPRIRQNHFFNTGGTSIDSGFESGSLTEDEADIDGQGALKCPDCGGHLSVEEPRRLWDVKVFAANGLMRAGAWAAAWQEMEKVDVEINVRLPEEICRELETKLAFVEDGQTDPSPLGPNDTVADHELLMSREREVYGDVGRVESKVDLTNFQKQSMLESERLLSPPSPCSFEQDAPSPPVGHGGGFSKESRNLLVGVLSVLVLLFALAGTQGAFKENPVPTLQVTTQITEVLTTTVTTTSVALSTATVTTSVSTQAPHECSSPDGADDLMVTSTEDLPELPAATEASSPPLETMQEATDEADAQQSTQLENKEYGDNLASEQGDTDTSALHGLDSTKTDGQIAQADDAGDL</sequence>
<evidence type="ECO:0000256" key="1">
    <source>
        <dbReference type="SAM" id="MobiDB-lite"/>
    </source>
</evidence>
<feature type="compositionally biased region" description="Polar residues" evidence="1">
    <location>
        <begin position="21"/>
        <end position="32"/>
    </location>
</feature>
<keyword evidence="3" id="KW-1185">Reference proteome</keyword>
<feature type="compositionally biased region" description="Polar residues" evidence="1">
    <location>
        <begin position="135"/>
        <end position="147"/>
    </location>
</feature>
<feature type="compositionally biased region" description="Low complexity" evidence="1">
    <location>
        <begin position="644"/>
        <end position="656"/>
    </location>
</feature>
<protein>
    <submittedName>
        <fullName evidence="2">Uncharacterized protein</fullName>
    </submittedName>
</protein>
<evidence type="ECO:0000313" key="3">
    <source>
        <dbReference type="Proteomes" id="UP000053029"/>
    </source>
</evidence>
<feature type="compositionally biased region" description="Polar residues" evidence="1">
    <location>
        <begin position="624"/>
        <end position="633"/>
    </location>
</feature>
<evidence type="ECO:0000313" key="2">
    <source>
        <dbReference type="EMBL" id="KIW84717.1"/>
    </source>
</evidence>
<organism evidence="2 3">
    <name type="scientific">Fonsecaea pedrosoi CBS 271.37</name>
    <dbReference type="NCBI Taxonomy" id="1442368"/>
    <lineage>
        <taxon>Eukaryota</taxon>
        <taxon>Fungi</taxon>
        <taxon>Dikarya</taxon>
        <taxon>Ascomycota</taxon>
        <taxon>Pezizomycotina</taxon>
        <taxon>Eurotiomycetes</taxon>
        <taxon>Chaetothyriomycetidae</taxon>
        <taxon>Chaetothyriales</taxon>
        <taxon>Herpotrichiellaceae</taxon>
        <taxon>Fonsecaea</taxon>
    </lineage>
</organism>
<feature type="compositionally biased region" description="Polar residues" evidence="1">
    <location>
        <begin position="186"/>
        <end position="220"/>
    </location>
</feature>
<feature type="region of interest" description="Disordered" evidence="1">
    <location>
        <begin position="553"/>
        <end position="656"/>
    </location>
</feature>
<feature type="compositionally biased region" description="Low complexity" evidence="1">
    <location>
        <begin position="93"/>
        <end position="107"/>
    </location>
</feature>
<feature type="compositionally biased region" description="Low complexity" evidence="1">
    <location>
        <begin position="64"/>
        <end position="75"/>
    </location>
</feature>
<dbReference type="STRING" id="1442368.A0A0D2FDM0"/>
<feature type="region of interest" description="Disordered" evidence="1">
    <location>
        <begin position="467"/>
        <end position="489"/>
    </location>
</feature>
<dbReference type="Proteomes" id="UP000053029">
    <property type="component" value="Unassembled WGS sequence"/>
</dbReference>
<accession>A0A0D2FDM0</accession>
<dbReference type="OrthoDB" id="5369448at2759"/>